<accession>A0A422LHU6</accession>
<feature type="compositionally biased region" description="Polar residues" evidence="1">
    <location>
        <begin position="25"/>
        <end position="50"/>
    </location>
</feature>
<dbReference type="Proteomes" id="UP000285532">
    <property type="component" value="Unassembled WGS sequence"/>
</dbReference>
<proteinExistence type="predicted"/>
<dbReference type="AlphaFoldDB" id="A0A422LHU6"/>
<evidence type="ECO:0000313" key="2">
    <source>
        <dbReference type="EMBL" id="RND83044.1"/>
    </source>
</evidence>
<sequence length="59" mass="6180">MTTQSVQQGCTLPPRAACSAKAASVSGSGRRQPTAYPQYSNRGVLNTTSVPEHGVEMLT</sequence>
<dbReference type="EMBL" id="LKFU01000097">
    <property type="protein sequence ID" value="RND83044.1"/>
    <property type="molecule type" value="Genomic_DNA"/>
</dbReference>
<comment type="caution">
    <text evidence="2">The sequence shown here is derived from an EMBL/GenBank/DDBJ whole genome shotgun (WGS) entry which is preliminary data.</text>
</comment>
<evidence type="ECO:0000256" key="1">
    <source>
        <dbReference type="SAM" id="MobiDB-lite"/>
    </source>
</evidence>
<gene>
    <name evidence="2" type="ORF">FAM18172_02580</name>
</gene>
<protein>
    <submittedName>
        <fullName evidence="2">Uncharacterized protein</fullName>
    </submittedName>
</protein>
<reference evidence="2 3" key="1">
    <citation type="journal article" date="2018" name="Front. Microbiol.">
        <title>Conversion of Methionine to Cysteine in Lactobacillus paracasei Depends on the Highly Mobile cysK-ctl-cysE Gene Cluster.</title>
        <authorList>
            <person name="Wuthrich D."/>
            <person name="Irmler S."/>
            <person name="Berthoud H."/>
            <person name="Guggenbuhl B."/>
            <person name="Eugster E."/>
            <person name="Bruggmann R."/>
        </authorList>
    </citation>
    <scope>NUCLEOTIDE SEQUENCE [LARGE SCALE GENOMIC DNA]</scope>
    <source>
        <strain evidence="2 3">FAM18172</strain>
    </source>
</reference>
<evidence type="ECO:0000313" key="3">
    <source>
        <dbReference type="Proteomes" id="UP000285532"/>
    </source>
</evidence>
<feature type="region of interest" description="Disordered" evidence="1">
    <location>
        <begin position="21"/>
        <end position="59"/>
    </location>
</feature>
<name>A0A422LHU6_LACPA</name>
<organism evidence="2 3">
    <name type="scientific">Lacticaseibacillus paracasei</name>
    <name type="common">Lactobacillus paracasei</name>
    <dbReference type="NCBI Taxonomy" id="1597"/>
    <lineage>
        <taxon>Bacteria</taxon>
        <taxon>Bacillati</taxon>
        <taxon>Bacillota</taxon>
        <taxon>Bacilli</taxon>
        <taxon>Lactobacillales</taxon>
        <taxon>Lactobacillaceae</taxon>
        <taxon>Lacticaseibacillus</taxon>
    </lineage>
</organism>